<evidence type="ECO:0000256" key="3">
    <source>
        <dbReference type="ARBA" id="ARBA00014376"/>
    </source>
</evidence>
<accession>A0A369T690</accession>
<evidence type="ECO:0000256" key="4">
    <source>
        <dbReference type="ARBA" id="ARBA00023143"/>
    </source>
</evidence>
<protein>
    <recommendedName>
        <fullName evidence="3">Flagellar basal body rod protein FlgB</fullName>
    </recommendedName>
</protein>
<comment type="similarity">
    <text evidence="2">Belongs to the flagella basal body rod proteins family.</text>
</comment>
<name>A0A369T690_9PROT</name>
<organism evidence="8 9">
    <name type="scientific">Ferruginivarius sediminum</name>
    <dbReference type="NCBI Taxonomy" id="2661937"/>
    <lineage>
        <taxon>Bacteria</taxon>
        <taxon>Pseudomonadati</taxon>
        <taxon>Pseudomonadota</taxon>
        <taxon>Alphaproteobacteria</taxon>
        <taxon>Rhodospirillales</taxon>
        <taxon>Rhodospirillaceae</taxon>
        <taxon>Ferruginivarius</taxon>
    </lineage>
</organism>
<evidence type="ECO:0000256" key="5">
    <source>
        <dbReference type="ARBA" id="ARBA00024934"/>
    </source>
</evidence>
<dbReference type="NCBIfam" id="TIGR01396">
    <property type="entry name" value="FlgB"/>
    <property type="match status" value="1"/>
</dbReference>
<dbReference type="Pfam" id="PF00460">
    <property type="entry name" value="Flg_bb_rod"/>
    <property type="match status" value="1"/>
</dbReference>
<proteinExistence type="inferred from homology"/>
<keyword evidence="4" id="KW-0975">Bacterial flagellum</keyword>
<keyword evidence="8" id="KW-0282">Flagellum</keyword>
<keyword evidence="9" id="KW-1185">Reference proteome</keyword>
<reference evidence="8 9" key="1">
    <citation type="submission" date="2018-07" db="EMBL/GenBank/DDBJ databases">
        <title>Venubactetium sediminum gen. nov., sp. nov., isolated from a marine solar saltern.</title>
        <authorList>
            <person name="Wang S."/>
        </authorList>
    </citation>
    <scope>NUCLEOTIDE SEQUENCE [LARGE SCALE GENOMIC DNA]</scope>
    <source>
        <strain evidence="8 9">WD2A32</strain>
    </source>
</reference>
<dbReference type="AlphaFoldDB" id="A0A369T690"/>
<dbReference type="Proteomes" id="UP000253941">
    <property type="component" value="Unassembled WGS sequence"/>
</dbReference>
<keyword evidence="8" id="KW-0966">Cell projection</keyword>
<gene>
    <name evidence="8" type="primary">flgB</name>
    <name evidence="8" type="ORF">DRB17_16040</name>
</gene>
<evidence type="ECO:0000256" key="1">
    <source>
        <dbReference type="ARBA" id="ARBA00004117"/>
    </source>
</evidence>
<feature type="compositionally biased region" description="Basic and acidic residues" evidence="6">
    <location>
        <begin position="96"/>
        <end position="120"/>
    </location>
</feature>
<comment type="caution">
    <text evidence="8">The sequence shown here is derived from an EMBL/GenBank/DDBJ whole genome shotgun (WGS) entry which is preliminary data.</text>
</comment>
<comment type="function">
    <text evidence="5">Structural component of flagellum, the bacterial motility apparatus. Part of the rod structure of flagellar basal body.</text>
</comment>
<dbReference type="InterPro" id="IPR006300">
    <property type="entry name" value="FlgB"/>
</dbReference>
<comment type="subcellular location">
    <subcellularLocation>
        <location evidence="1">Bacterial flagellum basal body</location>
    </subcellularLocation>
</comment>
<evidence type="ECO:0000256" key="2">
    <source>
        <dbReference type="ARBA" id="ARBA00009677"/>
    </source>
</evidence>
<dbReference type="GO" id="GO:0030694">
    <property type="term" value="C:bacterial-type flagellum basal body, rod"/>
    <property type="evidence" value="ECO:0007669"/>
    <property type="project" value="InterPro"/>
</dbReference>
<sequence length="167" mass="18772">MYPPLPVLNKARRTFVIEDLASSDPTRRPRGVMAFAKISVFEALSRRMGWLSQRQTVLADNIANADTPGYAPQDLKEASFQGALRRALKPMAPTVTHERHVDASIPPRREPEAEESKGRYETAPSGNAVVLEEQMVKVADTQMRYQTMTNLYRKHLQMFKTAVGRGS</sequence>
<evidence type="ECO:0000313" key="8">
    <source>
        <dbReference type="EMBL" id="RDD60841.1"/>
    </source>
</evidence>
<dbReference type="EMBL" id="QPMH01000019">
    <property type="protein sequence ID" value="RDD60841.1"/>
    <property type="molecule type" value="Genomic_DNA"/>
</dbReference>
<evidence type="ECO:0000313" key="9">
    <source>
        <dbReference type="Proteomes" id="UP000253941"/>
    </source>
</evidence>
<feature type="domain" description="Flagellar basal body rod protein N-terminal" evidence="7">
    <location>
        <begin position="51"/>
        <end position="70"/>
    </location>
</feature>
<dbReference type="InterPro" id="IPR001444">
    <property type="entry name" value="Flag_bb_rod_N"/>
</dbReference>
<evidence type="ECO:0000259" key="7">
    <source>
        <dbReference type="Pfam" id="PF00460"/>
    </source>
</evidence>
<feature type="region of interest" description="Disordered" evidence="6">
    <location>
        <begin position="93"/>
        <end position="122"/>
    </location>
</feature>
<evidence type="ECO:0000256" key="6">
    <source>
        <dbReference type="SAM" id="MobiDB-lite"/>
    </source>
</evidence>
<keyword evidence="8" id="KW-0969">Cilium</keyword>
<dbReference type="GO" id="GO:0071973">
    <property type="term" value="P:bacterial-type flagellum-dependent cell motility"/>
    <property type="evidence" value="ECO:0007669"/>
    <property type="project" value="InterPro"/>
</dbReference>